<dbReference type="Gene3D" id="3.20.20.60">
    <property type="entry name" value="Phosphoenolpyruvate-binding domains"/>
    <property type="match status" value="1"/>
</dbReference>
<comment type="cofactor">
    <cofactor evidence="1">
        <name>Mg(2+)</name>
        <dbReference type="ChEBI" id="CHEBI:18420"/>
    </cofactor>
</comment>
<evidence type="ECO:0000313" key="5">
    <source>
        <dbReference type="EMBL" id="MDQ0381530.1"/>
    </source>
</evidence>
<name>A0ABU0F1R8_9PSEU</name>
<feature type="domain" description="HpcH/HpaI aldolase/citrate lyase" evidence="4">
    <location>
        <begin position="4"/>
        <end position="205"/>
    </location>
</feature>
<keyword evidence="3" id="KW-0460">Magnesium</keyword>
<evidence type="ECO:0000256" key="3">
    <source>
        <dbReference type="ARBA" id="ARBA00022842"/>
    </source>
</evidence>
<evidence type="ECO:0000313" key="6">
    <source>
        <dbReference type="Proteomes" id="UP001229651"/>
    </source>
</evidence>
<reference evidence="5 6" key="1">
    <citation type="submission" date="2023-07" db="EMBL/GenBank/DDBJ databases">
        <title>Sequencing the genomes of 1000 actinobacteria strains.</title>
        <authorList>
            <person name="Klenk H.-P."/>
        </authorList>
    </citation>
    <scope>NUCLEOTIDE SEQUENCE [LARGE SCALE GENOMIC DNA]</scope>
    <source>
        <strain evidence="5 6">DSM 45805</strain>
    </source>
</reference>
<dbReference type="Pfam" id="PF03328">
    <property type="entry name" value="HpcH_HpaI"/>
    <property type="match status" value="1"/>
</dbReference>
<dbReference type="GO" id="GO:0016829">
    <property type="term" value="F:lyase activity"/>
    <property type="evidence" value="ECO:0007669"/>
    <property type="project" value="UniProtKB-KW"/>
</dbReference>
<proteinExistence type="predicted"/>
<gene>
    <name evidence="5" type="ORF">FB470_005524</name>
</gene>
<dbReference type="Proteomes" id="UP001229651">
    <property type="component" value="Unassembled WGS sequence"/>
</dbReference>
<accession>A0ABU0F1R8</accession>
<dbReference type="InterPro" id="IPR040442">
    <property type="entry name" value="Pyrv_kinase-like_dom_sf"/>
</dbReference>
<comment type="caution">
    <text evidence="5">The sequence shown here is derived from an EMBL/GenBank/DDBJ whole genome shotgun (WGS) entry which is preliminary data.</text>
</comment>
<dbReference type="RefSeq" id="WP_306996245.1">
    <property type="nucleotide sequence ID" value="NZ_JAUSUT010000001.1"/>
</dbReference>
<dbReference type="PIRSF" id="PIRSF015582">
    <property type="entry name" value="Cit_lyase_B"/>
    <property type="match status" value="1"/>
</dbReference>
<evidence type="ECO:0000256" key="2">
    <source>
        <dbReference type="ARBA" id="ARBA00022723"/>
    </source>
</evidence>
<dbReference type="InterPro" id="IPR015813">
    <property type="entry name" value="Pyrv/PenolPyrv_kinase-like_dom"/>
</dbReference>
<sequence length="282" mass="29987">MIPRSWLFCPGDRPDRLAKAVATADVAIADLEDAIAPDRREVARAAVASALRADPESAARTWVRVTHDPADLAALADLEFAGIVVPKAEPGIVERVAAVTSVPLVALVETATGLWAARELAAHPRVRTLALGEYDLAVELGTSPPDVDGAPLAWARSRVVAAAAAEGCPPPPAAVSVVLRDEARFRTDTESLARFGFFGRMCIHPAQAAVVHAVLRPSEEDVERSRRITSAAAGADGAVLVMDGKMVDPPVVAHARRIVELAARNPHNAQTEMPTRSRRTRR</sequence>
<keyword evidence="6" id="KW-1185">Reference proteome</keyword>
<evidence type="ECO:0000256" key="1">
    <source>
        <dbReference type="ARBA" id="ARBA00001946"/>
    </source>
</evidence>
<dbReference type="PANTHER" id="PTHR32308">
    <property type="entry name" value="LYASE BETA SUBUNIT, PUTATIVE (AFU_ORTHOLOGUE AFUA_4G13030)-RELATED"/>
    <property type="match status" value="1"/>
</dbReference>
<keyword evidence="5" id="KW-0456">Lyase</keyword>
<dbReference type="EMBL" id="JAUSUT010000001">
    <property type="protein sequence ID" value="MDQ0381530.1"/>
    <property type="molecule type" value="Genomic_DNA"/>
</dbReference>
<protein>
    <submittedName>
        <fullName evidence="5">Citrate lyase beta subunit</fullName>
    </submittedName>
</protein>
<dbReference type="InterPro" id="IPR011206">
    <property type="entry name" value="Citrate_lyase_beta/mcl1/mcl2"/>
</dbReference>
<evidence type="ECO:0000259" key="4">
    <source>
        <dbReference type="Pfam" id="PF03328"/>
    </source>
</evidence>
<organism evidence="5 6">
    <name type="scientific">Amycolatopsis thermophila</name>
    <dbReference type="NCBI Taxonomy" id="206084"/>
    <lineage>
        <taxon>Bacteria</taxon>
        <taxon>Bacillati</taxon>
        <taxon>Actinomycetota</taxon>
        <taxon>Actinomycetes</taxon>
        <taxon>Pseudonocardiales</taxon>
        <taxon>Pseudonocardiaceae</taxon>
        <taxon>Amycolatopsis</taxon>
    </lineage>
</organism>
<dbReference type="InterPro" id="IPR005000">
    <property type="entry name" value="Aldolase/citrate-lyase_domain"/>
</dbReference>
<keyword evidence="2" id="KW-0479">Metal-binding</keyword>
<dbReference type="SUPFAM" id="SSF51621">
    <property type="entry name" value="Phosphoenolpyruvate/pyruvate domain"/>
    <property type="match status" value="1"/>
</dbReference>
<dbReference type="PANTHER" id="PTHR32308:SF0">
    <property type="entry name" value="HPCH_HPAI ALDOLASE_CITRATE LYASE DOMAIN-CONTAINING PROTEIN"/>
    <property type="match status" value="1"/>
</dbReference>